<dbReference type="EMBL" id="MU842844">
    <property type="protein sequence ID" value="KAK2031051.1"/>
    <property type="molecule type" value="Genomic_DNA"/>
</dbReference>
<name>A0AAD9HKZ6_9PEZI</name>
<proteinExistence type="predicted"/>
<accession>A0AAD9HKZ6</accession>
<keyword evidence="2" id="KW-1185">Reference proteome</keyword>
<comment type="caution">
    <text evidence="1">The sequence shown here is derived from an EMBL/GenBank/DDBJ whole genome shotgun (WGS) entry which is preliminary data.</text>
</comment>
<dbReference type="Proteomes" id="UP001232148">
    <property type="component" value="Unassembled WGS sequence"/>
</dbReference>
<dbReference type="AlphaFoldDB" id="A0AAD9HKZ6"/>
<evidence type="ECO:0000313" key="1">
    <source>
        <dbReference type="EMBL" id="KAK2031051.1"/>
    </source>
</evidence>
<organism evidence="1 2">
    <name type="scientific">Colletotrichum zoysiae</name>
    <dbReference type="NCBI Taxonomy" id="1216348"/>
    <lineage>
        <taxon>Eukaryota</taxon>
        <taxon>Fungi</taxon>
        <taxon>Dikarya</taxon>
        <taxon>Ascomycota</taxon>
        <taxon>Pezizomycotina</taxon>
        <taxon>Sordariomycetes</taxon>
        <taxon>Hypocreomycetidae</taxon>
        <taxon>Glomerellales</taxon>
        <taxon>Glomerellaceae</taxon>
        <taxon>Colletotrichum</taxon>
        <taxon>Colletotrichum graminicola species complex</taxon>
    </lineage>
</organism>
<protein>
    <submittedName>
        <fullName evidence="1">Uncharacterized protein</fullName>
    </submittedName>
</protein>
<gene>
    <name evidence="1" type="ORF">LX32DRAFT_292807</name>
</gene>
<reference evidence="1" key="1">
    <citation type="submission" date="2021-06" db="EMBL/GenBank/DDBJ databases">
        <title>Comparative genomics, transcriptomics and evolutionary studies reveal genomic signatures of adaptation to plant cell wall in hemibiotrophic fungi.</title>
        <authorList>
            <consortium name="DOE Joint Genome Institute"/>
            <person name="Baroncelli R."/>
            <person name="Diaz J.F."/>
            <person name="Benocci T."/>
            <person name="Peng M."/>
            <person name="Battaglia E."/>
            <person name="Haridas S."/>
            <person name="Andreopoulos W."/>
            <person name="Labutti K."/>
            <person name="Pangilinan J."/>
            <person name="Floch G.L."/>
            <person name="Makela M.R."/>
            <person name="Henrissat B."/>
            <person name="Grigoriev I.V."/>
            <person name="Crouch J.A."/>
            <person name="De Vries R.P."/>
            <person name="Sukno S.A."/>
            <person name="Thon M.R."/>
        </authorList>
    </citation>
    <scope>NUCLEOTIDE SEQUENCE</scope>
    <source>
        <strain evidence="1">MAFF235873</strain>
    </source>
</reference>
<sequence length="149" mass="16322">MQAAARAHVGFRRCKRGQDACGLSHMNIQKRLEDVEDMNGNLPSKASIMNGRRPQPVAVSLQPHAYIHTYTQCHRLQDGRRVEHDVVTLGPLRFASRECHGAAVGNAPQAFVTNCRFSPPPLSGPPTISSIPSARPPARRVRRTLIGNG</sequence>
<evidence type="ECO:0000313" key="2">
    <source>
        <dbReference type="Proteomes" id="UP001232148"/>
    </source>
</evidence>